<reference evidence="1 2" key="1">
    <citation type="submission" date="2016-07" db="EMBL/GenBank/DDBJ databases">
        <title>Pervasive Adenine N6-methylation of Active Genes in Fungi.</title>
        <authorList>
            <consortium name="DOE Joint Genome Institute"/>
            <person name="Mondo S.J."/>
            <person name="Dannebaum R.O."/>
            <person name="Kuo R.C."/>
            <person name="Labutti K."/>
            <person name="Haridas S."/>
            <person name="Kuo A."/>
            <person name="Salamov A."/>
            <person name="Ahrendt S.R."/>
            <person name="Lipzen A."/>
            <person name="Sullivan W."/>
            <person name="Andreopoulos W.B."/>
            <person name="Clum A."/>
            <person name="Lindquist E."/>
            <person name="Daum C."/>
            <person name="Ramamoorthy G.K."/>
            <person name="Gryganskyi A."/>
            <person name="Culley D."/>
            <person name="Magnuson J.K."/>
            <person name="James T.Y."/>
            <person name="O'Malley M.A."/>
            <person name="Stajich J.E."/>
            <person name="Spatafora J.W."/>
            <person name="Visel A."/>
            <person name="Grigoriev I.V."/>
        </authorList>
    </citation>
    <scope>NUCLEOTIDE SEQUENCE [LARGE SCALE GENOMIC DNA]</scope>
    <source>
        <strain evidence="1 2">PL171</strain>
    </source>
</reference>
<sequence>VSIDFGTSHSGYALAKVGLTQALSNPSMASQIGSMIYVRDNWPGATSRYPKTLSAVLYDYDSQPIAHGDLALTKYLDLRGSQIQQHALIR</sequence>
<dbReference type="Proteomes" id="UP000193411">
    <property type="component" value="Unassembled WGS sequence"/>
</dbReference>
<comment type="caution">
    <text evidence="1">The sequence shown here is derived from an EMBL/GenBank/DDBJ whole genome shotgun (WGS) entry which is preliminary data.</text>
</comment>
<proteinExistence type="predicted"/>
<dbReference type="OrthoDB" id="2963168at2759"/>
<protein>
    <submittedName>
        <fullName evidence="1">Uncharacterized protein</fullName>
    </submittedName>
</protein>
<keyword evidence="2" id="KW-1185">Reference proteome</keyword>
<accession>A0A1Y2HDY1</accession>
<name>A0A1Y2HDY1_9FUNG</name>
<gene>
    <name evidence="1" type="ORF">BCR44DRAFT_107231</name>
</gene>
<evidence type="ECO:0000313" key="2">
    <source>
        <dbReference type="Proteomes" id="UP000193411"/>
    </source>
</evidence>
<feature type="non-terminal residue" evidence="1">
    <location>
        <position position="1"/>
    </location>
</feature>
<evidence type="ECO:0000313" key="1">
    <source>
        <dbReference type="EMBL" id="ORZ32790.1"/>
    </source>
</evidence>
<organism evidence="1 2">
    <name type="scientific">Catenaria anguillulae PL171</name>
    <dbReference type="NCBI Taxonomy" id="765915"/>
    <lineage>
        <taxon>Eukaryota</taxon>
        <taxon>Fungi</taxon>
        <taxon>Fungi incertae sedis</taxon>
        <taxon>Blastocladiomycota</taxon>
        <taxon>Blastocladiomycetes</taxon>
        <taxon>Blastocladiales</taxon>
        <taxon>Catenariaceae</taxon>
        <taxon>Catenaria</taxon>
    </lineage>
</organism>
<dbReference type="AlphaFoldDB" id="A0A1Y2HDY1"/>
<feature type="non-terminal residue" evidence="1">
    <location>
        <position position="90"/>
    </location>
</feature>
<dbReference type="EMBL" id="MCFL01000042">
    <property type="protein sequence ID" value="ORZ32790.1"/>
    <property type="molecule type" value="Genomic_DNA"/>
</dbReference>